<sequence>MSPAFIFQLHLVLGYVPWLLCFGAYVWPRLKAMNPVEAQRAIATLHSFRFFGLVFIVPGVVGPNLPAGFATPAAYGDFATGLLAILALLTVRTRPLFWLFIIAFNVAGASDIIIDYYHGSQLDLPALAGQLGATYAIPIIYVPLLMITHVAAFYLLLRPQSQRIRTLAVDAAASTDA</sequence>
<feature type="transmembrane region" description="Helical" evidence="1">
    <location>
        <begin position="72"/>
        <end position="89"/>
    </location>
</feature>
<feature type="transmembrane region" description="Helical" evidence="1">
    <location>
        <begin position="134"/>
        <end position="157"/>
    </location>
</feature>
<comment type="caution">
    <text evidence="2">The sequence shown here is derived from an EMBL/GenBank/DDBJ whole genome shotgun (WGS) entry which is preliminary data.</text>
</comment>
<evidence type="ECO:0000256" key="1">
    <source>
        <dbReference type="SAM" id="Phobius"/>
    </source>
</evidence>
<feature type="transmembrane region" description="Helical" evidence="1">
    <location>
        <begin position="6"/>
        <end position="27"/>
    </location>
</feature>
<accession>A0A7W8XTV6</accession>
<protein>
    <recommendedName>
        <fullName evidence="4">Transmembrane protein</fullName>
    </recommendedName>
</protein>
<name>A0A7W8XTV6_9HYPH</name>
<feature type="transmembrane region" description="Helical" evidence="1">
    <location>
        <begin position="48"/>
        <end position="66"/>
    </location>
</feature>
<dbReference type="Proteomes" id="UP000549882">
    <property type="component" value="Unassembled WGS sequence"/>
</dbReference>
<evidence type="ECO:0000313" key="2">
    <source>
        <dbReference type="EMBL" id="MBB5575295.1"/>
    </source>
</evidence>
<evidence type="ECO:0000313" key="3">
    <source>
        <dbReference type="Proteomes" id="UP000549882"/>
    </source>
</evidence>
<evidence type="ECO:0008006" key="4">
    <source>
        <dbReference type="Google" id="ProtNLM"/>
    </source>
</evidence>
<keyword evidence="1" id="KW-1133">Transmembrane helix</keyword>
<reference evidence="2 3" key="1">
    <citation type="submission" date="2020-08" db="EMBL/GenBank/DDBJ databases">
        <title>Genomic Encyclopedia of Type Strains, Phase IV (KMG-V): Genome sequencing to study the core and pangenomes of soil and plant-associated prokaryotes.</title>
        <authorList>
            <person name="Whitman W."/>
        </authorList>
    </citation>
    <scope>NUCLEOTIDE SEQUENCE [LARGE SCALE GENOMIC DNA]</scope>
    <source>
        <strain evidence="2 3">SEMIA 4064</strain>
    </source>
</reference>
<dbReference type="AlphaFoldDB" id="A0A7W8XTV6"/>
<keyword evidence="1" id="KW-0472">Membrane</keyword>
<dbReference type="EMBL" id="JACHBI010000007">
    <property type="protein sequence ID" value="MBB5575295.1"/>
    <property type="molecule type" value="Genomic_DNA"/>
</dbReference>
<dbReference type="RefSeq" id="WP_107106713.1">
    <property type="nucleotide sequence ID" value="NZ_JACHBI010000007.1"/>
</dbReference>
<gene>
    <name evidence="2" type="ORF">GGD50_003924</name>
</gene>
<keyword evidence="1" id="KW-0812">Transmembrane</keyword>
<proteinExistence type="predicted"/>
<organism evidence="2 3">
    <name type="scientific">Rhizobium paranaense</name>
    <dbReference type="NCBI Taxonomy" id="1650438"/>
    <lineage>
        <taxon>Bacteria</taxon>
        <taxon>Pseudomonadati</taxon>
        <taxon>Pseudomonadota</taxon>
        <taxon>Alphaproteobacteria</taxon>
        <taxon>Hyphomicrobiales</taxon>
        <taxon>Rhizobiaceae</taxon>
        <taxon>Rhizobium/Agrobacterium group</taxon>
        <taxon>Rhizobium</taxon>
    </lineage>
</organism>
<feature type="transmembrane region" description="Helical" evidence="1">
    <location>
        <begin position="96"/>
        <end position="114"/>
    </location>
</feature>
<keyword evidence="3" id="KW-1185">Reference proteome</keyword>